<dbReference type="GO" id="GO:0003700">
    <property type="term" value="F:DNA-binding transcription factor activity"/>
    <property type="evidence" value="ECO:0007669"/>
    <property type="project" value="InterPro"/>
</dbReference>
<dbReference type="InterPro" id="IPR020449">
    <property type="entry name" value="Tscrpt_reg_AraC-type_HTH"/>
</dbReference>
<keyword evidence="1" id="KW-0805">Transcription regulation</keyword>
<dbReference type="InterPro" id="IPR018060">
    <property type="entry name" value="HTH_AraC"/>
</dbReference>
<evidence type="ECO:0000256" key="1">
    <source>
        <dbReference type="ARBA" id="ARBA00023015"/>
    </source>
</evidence>
<sequence>MVVAPVWAVPRGTEGVRIMVEAGIAHGMTAAECLVGTGLTEGDLNDENAEIWAHQEFDVIRNLVARLGDRPGVGIEVGLHSTIGRSGVIGFMLLAGPTLREAVERAIPFLALSPTHLRFSIESDADDAYVFADDSELPADVRPFVVERDVAGLAAALRGAQVDFVPRRLETTLDSERAALLGEELRMPPDCVHAHQRSNRLVLPRSMLDLRLPQADANTARAFERQCQDLLERRLARVGIAGQVRSRLLHNPGELPSMPAVADGLHIDPRTLRRRLAAEGTSFRELLDEVRRKRAIELLATELTVEEIAKQLGYAETANFTHAFKRWEGTAPSYFRAGGRAGADSTSTAHRK</sequence>
<dbReference type="InterPro" id="IPR009057">
    <property type="entry name" value="Homeodomain-like_sf"/>
</dbReference>
<evidence type="ECO:0000256" key="3">
    <source>
        <dbReference type="ARBA" id="ARBA00023163"/>
    </source>
</evidence>
<dbReference type="SMART" id="SM00342">
    <property type="entry name" value="HTH_ARAC"/>
    <property type="match status" value="1"/>
</dbReference>
<dbReference type="PANTHER" id="PTHR47894">
    <property type="entry name" value="HTH-TYPE TRANSCRIPTIONAL REGULATOR GADX"/>
    <property type="match status" value="1"/>
</dbReference>
<evidence type="ECO:0000313" key="5">
    <source>
        <dbReference type="EMBL" id="NMN95831.1"/>
    </source>
</evidence>
<evidence type="ECO:0000259" key="4">
    <source>
        <dbReference type="PROSITE" id="PS01124"/>
    </source>
</evidence>
<proteinExistence type="predicted"/>
<name>A0A848KBZ5_9NOCA</name>
<evidence type="ECO:0000313" key="6">
    <source>
        <dbReference type="Proteomes" id="UP000535543"/>
    </source>
</evidence>
<dbReference type="InterPro" id="IPR032687">
    <property type="entry name" value="AraC-type_N"/>
</dbReference>
<dbReference type="AlphaFoldDB" id="A0A848KBZ5"/>
<dbReference type="PANTHER" id="PTHR47894:SF1">
    <property type="entry name" value="HTH-TYPE TRANSCRIPTIONAL REGULATOR VQSM"/>
    <property type="match status" value="1"/>
</dbReference>
<dbReference type="GO" id="GO:0000976">
    <property type="term" value="F:transcription cis-regulatory region binding"/>
    <property type="evidence" value="ECO:0007669"/>
    <property type="project" value="TreeGrafter"/>
</dbReference>
<keyword evidence="6" id="KW-1185">Reference proteome</keyword>
<dbReference type="PRINTS" id="PR00032">
    <property type="entry name" value="HTHARAC"/>
</dbReference>
<dbReference type="Gene3D" id="1.10.10.60">
    <property type="entry name" value="Homeodomain-like"/>
    <property type="match status" value="1"/>
</dbReference>
<evidence type="ECO:0000256" key="2">
    <source>
        <dbReference type="ARBA" id="ARBA00023125"/>
    </source>
</evidence>
<dbReference type="Pfam" id="PF12625">
    <property type="entry name" value="Arabinose_bd"/>
    <property type="match status" value="1"/>
</dbReference>
<organism evidence="5 6">
    <name type="scientific">Antrihabitans stalactiti</name>
    <dbReference type="NCBI Taxonomy" id="2584121"/>
    <lineage>
        <taxon>Bacteria</taxon>
        <taxon>Bacillati</taxon>
        <taxon>Actinomycetota</taxon>
        <taxon>Actinomycetes</taxon>
        <taxon>Mycobacteriales</taxon>
        <taxon>Nocardiaceae</taxon>
        <taxon>Antrihabitans</taxon>
    </lineage>
</organism>
<feature type="domain" description="HTH araC/xylS-type" evidence="4">
    <location>
        <begin position="242"/>
        <end position="338"/>
    </location>
</feature>
<keyword evidence="3" id="KW-0804">Transcription</keyword>
<reference evidence="5 6" key="1">
    <citation type="submission" date="2019-05" db="EMBL/GenBank/DDBJ databases">
        <authorList>
            <person name="Lee S.D."/>
        </authorList>
    </citation>
    <scope>NUCLEOTIDE SEQUENCE [LARGE SCALE GENOMIC DNA]</scope>
    <source>
        <strain evidence="5 6">YC2-7</strain>
    </source>
</reference>
<keyword evidence="2" id="KW-0238">DNA-binding</keyword>
<dbReference type="Pfam" id="PF12833">
    <property type="entry name" value="HTH_18"/>
    <property type="match status" value="1"/>
</dbReference>
<dbReference type="Proteomes" id="UP000535543">
    <property type="component" value="Unassembled WGS sequence"/>
</dbReference>
<reference evidence="5 6" key="2">
    <citation type="submission" date="2020-06" db="EMBL/GenBank/DDBJ databases">
        <title>Antribacter stalactiti gen. nov., sp. nov., a new member of the family Nacardiaceae isolated from a cave.</title>
        <authorList>
            <person name="Kim I.S."/>
        </authorList>
    </citation>
    <scope>NUCLEOTIDE SEQUENCE [LARGE SCALE GENOMIC DNA]</scope>
    <source>
        <strain evidence="5 6">YC2-7</strain>
    </source>
</reference>
<dbReference type="RefSeq" id="WP_169587178.1">
    <property type="nucleotide sequence ID" value="NZ_VCQU01000004.1"/>
</dbReference>
<accession>A0A848KBZ5</accession>
<comment type="caution">
    <text evidence="5">The sequence shown here is derived from an EMBL/GenBank/DDBJ whole genome shotgun (WGS) entry which is preliminary data.</text>
</comment>
<dbReference type="PROSITE" id="PS01124">
    <property type="entry name" value="HTH_ARAC_FAMILY_2"/>
    <property type="match status" value="1"/>
</dbReference>
<dbReference type="EMBL" id="VCQU01000004">
    <property type="protein sequence ID" value="NMN95831.1"/>
    <property type="molecule type" value="Genomic_DNA"/>
</dbReference>
<dbReference type="SUPFAM" id="SSF46689">
    <property type="entry name" value="Homeodomain-like"/>
    <property type="match status" value="1"/>
</dbReference>
<protein>
    <submittedName>
        <fullName evidence="5">AraC family transcriptional regulator</fullName>
    </submittedName>
</protein>
<dbReference type="GO" id="GO:0005829">
    <property type="term" value="C:cytosol"/>
    <property type="evidence" value="ECO:0007669"/>
    <property type="project" value="TreeGrafter"/>
</dbReference>
<gene>
    <name evidence="5" type="ORF">FGL95_12375</name>
</gene>